<keyword evidence="2" id="KW-1185">Reference proteome</keyword>
<sequence length="171" mass="19072">MDLLRDNDDAKTEASTSAASILTPQSTTITADDPCYSRNYQVPWPGNTYMIIEKGTDRAITLTSTGLYLQDIEKDPDANNHWLCVDSQNYIGFFNTKSRVYMGHDGGNGMLASAEALNDWELMVPRHHPDGGYQLLMPYWSSAMMMVTAQEDGGSVLRTKHGTTLWQFVPV</sequence>
<gene>
    <name evidence="1" type="ORF">CDV36_005124</name>
</gene>
<dbReference type="PANTHER" id="PTHR39697:SF1">
    <property type="entry name" value="RICIN B LECTIN DOMAIN-CONTAINING PROTEIN"/>
    <property type="match status" value="1"/>
</dbReference>
<proteinExistence type="predicted"/>
<dbReference type="OrthoDB" id="5289641at2759"/>
<evidence type="ECO:0008006" key="3">
    <source>
        <dbReference type="Google" id="ProtNLM"/>
    </source>
</evidence>
<dbReference type="AlphaFoldDB" id="A0A3M2SCC7"/>
<name>A0A3M2SCC7_9HYPO</name>
<evidence type="ECO:0000313" key="1">
    <source>
        <dbReference type="EMBL" id="RMJ15221.1"/>
    </source>
</evidence>
<dbReference type="PANTHER" id="PTHR39697">
    <property type="entry name" value="RICIN B LECTIN DOMAIN-CONTAINING PROTEIN-RELATED"/>
    <property type="match status" value="1"/>
</dbReference>
<dbReference type="Proteomes" id="UP000277212">
    <property type="component" value="Unassembled WGS sequence"/>
</dbReference>
<evidence type="ECO:0000313" key="2">
    <source>
        <dbReference type="Proteomes" id="UP000277212"/>
    </source>
</evidence>
<organism evidence="1 2">
    <name type="scientific">Fusarium kuroshium</name>
    <dbReference type="NCBI Taxonomy" id="2010991"/>
    <lineage>
        <taxon>Eukaryota</taxon>
        <taxon>Fungi</taxon>
        <taxon>Dikarya</taxon>
        <taxon>Ascomycota</taxon>
        <taxon>Pezizomycotina</taxon>
        <taxon>Sordariomycetes</taxon>
        <taxon>Hypocreomycetidae</taxon>
        <taxon>Hypocreales</taxon>
        <taxon>Nectriaceae</taxon>
        <taxon>Fusarium</taxon>
        <taxon>Fusarium solani species complex</taxon>
    </lineage>
</organism>
<comment type="caution">
    <text evidence="1">The sequence shown here is derived from an EMBL/GenBank/DDBJ whole genome shotgun (WGS) entry which is preliminary data.</text>
</comment>
<protein>
    <recommendedName>
        <fullName evidence="3">Ricin B lectin domain-containing protein</fullName>
    </recommendedName>
</protein>
<reference evidence="1 2" key="1">
    <citation type="submission" date="2017-06" db="EMBL/GenBank/DDBJ databases">
        <title>Comparative genomic analysis of Ambrosia Fusariam Clade fungi.</title>
        <authorList>
            <person name="Stajich J.E."/>
            <person name="Carrillo J."/>
            <person name="Kijimoto T."/>
            <person name="Eskalen A."/>
            <person name="O'Donnell K."/>
            <person name="Kasson M."/>
        </authorList>
    </citation>
    <scope>NUCLEOTIDE SEQUENCE [LARGE SCALE GENOMIC DNA]</scope>
    <source>
        <strain evidence="1">UCR3666</strain>
    </source>
</reference>
<accession>A0A3M2SCC7</accession>
<dbReference type="EMBL" id="NKUJ01000069">
    <property type="protein sequence ID" value="RMJ15221.1"/>
    <property type="molecule type" value="Genomic_DNA"/>
</dbReference>